<dbReference type="CDD" id="cd07762">
    <property type="entry name" value="CYTH-like_Pase_1"/>
    <property type="match status" value="1"/>
</dbReference>
<keyword evidence="3" id="KW-1185">Reference proteome</keyword>
<evidence type="ECO:0000259" key="1">
    <source>
        <dbReference type="PROSITE" id="PS51707"/>
    </source>
</evidence>
<evidence type="ECO:0000313" key="3">
    <source>
        <dbReference type="Proteomes" id="UP000198694"/>
    </source>
</evidence>
<accession>A0A1G8X926</accession>
<dbReference type="SUPFAM" id="SSF55154">
    <property type="entry name" value="CYTH-like phosphatases"/>
    <property type="match status" value="1"/>
</dbReference>
<dbReference type="Proteomes" id="UP000198694">
    <property type="component" value="Unassembled WGS sequence"/>
</dbReference>
<reference evidence="2 3" key="1">
    <citation type="submission" date="2016-10" db="EMBL/GenBank/DDBJ databases">
        <authorList>
            <person name="de Groot N.N."/>
        </authorList>
    </citation>
    <scope>NUCLEOTIDE SEQUENCE [LARGE SCALE GENOMIC DNA]</scope>
    <source>
        <strain evidence="2 3">CGMCC 1.6502</strain>
    </source>
</reference>
<dbReference type="InterPro" id="IPR023577">
    <property type="entry name" value="CYTH_domain"/>
</dbReference>
<dbReference type="RefSeq" id="WP_093211982.1">
    <property type="nucleotide sequence ID" value="NZ_FNFL01000001.1"/>
</dbReference>
<dbReference type="PIRSF" id="PIRSF012526">
    <property type="entry name" value="CYTH_UCP012526"/>
    <property type="match status" value="1"/>
</dbReference>
<dbReference type="OrthoDB" id="384378at2"/>
<dbReference type="PROSITE" id="PS51707">
    <property type="entry name" value="CYTH"/>
    <property type="match status" value="1"/>
</dbReference>
<evidence type="ECO:0000313" key="2">
    <source>
        <dbReference type="EMBL" id="SDJ86816.1"/>
    </source>
</evidence>
<gene>
    <name evidence="2" type="ORF">SAMN05216243_1223</name>
</gene>
<proteinExistence type="predicted"/>
<dbReference type="Gene3D" id="2.40.320.10">
    <property type="entry name" value="Hypothetical Protein Pfu-838710-001"/>
    <property type="match status" value="1"/>
</dbReference>
<dbReference type="Pfam" id="PF01928">
    <property type="entry name" value="CYTH"/>
    <property type="match status" value="1"/>
</dbReference>
<name>A0A1G8X926_9BACI</name>
<dbReference type="InterPro" id="IPR009195">
    <property type="entry name" value="Uncharacterised_YjbK"/>
</dbReference>
<dbReference type="AlphaFoldDB" id="A0A1G8X926"/>
<dbReference type="EMBL" id="FNFL01000001">
    <property type="protein sequence ID" value="SDJ86816.1"/>
    <property type="molecule type" value="Genomic_DNA"/>
</dbReference>
<sequence>MAQEIEIEFKNLLTESEYNRLKGFLQADESNAQTHTNHYFETAGFDLKKHGAALRIREKNKQWQLTLKEPHQEGLLETHDTLTELEAQSWLEGNIIPKPQVAVQLNQLGIDFAELVYGGQLKTKRIETDYKQTIVVLDHSSFNGEADFELEVEARDRDHGKKVFEELLERVNITKKETPNKIKRFYSTLQNR</sequence>
<organism evidence="2 3">
    <name type="scientific">Sediminibacillus albus</name>
    <dbReference type="NCBI Taxonomy" id="407036"/>
    <lineage>
        <taxon>Bacteria</taxon>
        <taxon>Bacillati</taxon>
        <taxon>Bacillota</taxon>
        <taxon>Bacilli</taxon>
        <taxon>Bacillales</taxon>
        <taxon>Bacillaceae</taxon>
        <taxon>Sediminibacillus</taxon>
    </lineage>
</organism>
<dbReference type="InterPro" id="IPR033469">
    <property type="entry name" value="CYTH-like_dom_sf"/>
</dbReference>
<dbReference type="SMART" id="SM01118">
    <property type="entry name" value="CYTH"/>
    <property type="match status" value="1"/>
</dbReference>
<feature type="domain" description="CYTH" evidence="1">
    <location>
        <begin position="4"/>
        <end position="192"/>
    </location>
</feature>
<dbReference type="STRING" id="407036.SAMN05216243_1223"/>
<protein>
    <submittedName>
        <fullName evidence="2">Uncharacterized protein YjbK</fullName>
    </submittedName>
</protein>